<proteinExistence type="predicted"/>
<evidence type="ECO:0000313" key="1">
    <source>
        <dbReference type="EMBL" id="QHT28289.1"/>
    </source>
</evidence>
<organism evidence="1">
    <name type="scientific">viral metagenome</name>
    <dbReference type="NCBI Taxonomy" id="1070528"/>
    <lineage>
        <taxon>unclassified sequences</taxon>
        <taxon>metagenomes</taxon>
        <taxon>organismal metagenomes</taxon>
    </lineage>
</organism>
<dbReference type="AlphaFoldDB" id="A0A6C0EJ17"/>
<name>A0A6C0EJ17_9ZZZZ</name>
<accession>A0A6C0EJ17</accession>
<sequence>MKNKINSVNYYYETQYSSHTCNGIMNIYKEVKNRFRCNNCLENQVDDKIKVTDTYYPTFTIIRENVCLSCWLKTLKS</sequence>
<reference evidence="1" key="1">
    <citation type="journal article" date="2020" name="Nature">
        <title>Giant virus diversity and host interactions through global metagenomics.</title>
        <authorList>
            <person name="Schulz F."/>
            <person name="Roux S."/>
            <person name="Paez-Espino D."/>
            <person name="Jungbluth S."/>
            <person name="Walsh D.A."/>
            <person name="Denef V.J."/>
            <person name="McMahon K.D."/>
            <person name="Konstantinidis K.T."/>
            <person name="Eloe-Fadrosh E.A."/>
            <person name="Kyrpides N.C."/>
            <person name="Woyke T."/>
        </authorList>
    </citation>
    <scope>NUCLEOTIDE SEQUENCE</scope>
    <source>
        <strain evidence="1">GVMAG-M-3300001348-25</strain>
    </source>
</reference>
<protein>
    <submittedName>
        <fullName evidence="1">Uncharacterized protein</fullName>
    </submittedName>
</protein>
<dbReference type="EMBL" id="MN738854">
    <property type="protein sequence ID" value="QHT28289.1"/>
    <property type="molecule type" value="Genomic_DNA"/>
</dbReference>